<reference evidence="1 2" key="1">
    <citation type="journal article" date="2018" name="Front. Plant Sci.">
        <title>Red Clover (Trifolium pratense) and Zigzag Clover (T. medium) - A Picture of Genomic Similarities and Differences.</title>
        <authorList>
            <person name="Dluhosova J."/>
            <person name="Istvanek J."/>
            <person name="Nedelnik J."/>
            <person name="Repkova J."/>
        </authorList>
    </citation>
    <scope>NUCLEOTIDE SEQUENCE [LARGE SCALE GENOMIC DNA]</scope>
    <source>
        <strain evidence="2">cv. 10/8</strain>
        <tissue evidence="1">Leaf</tissue>
    </source>
</reference>
<keyword evidence="2" id="KW-1185">Reference proteome</keyword>
<dbReference type="AlphaFoldDB" id="A0A392MWA6"/>
<sequence>MTLPLPVLTLLFNEYCSKRFLPIFVGYSAETLIKKDRENQNDPTMTEFYNNLVDVYKDPALVPIQYSSNTNSLSSPLISSA</sequence>
<proteinExistence type="predicted"/>
<dbReference type="EMBL" id="LXQA010020716">
    <property type="protein sequence ID" value="MCH91582.1"/>
    <property type="molecule type" value="Genomic_DNA"/>
</dbReference>
<name>A0A392MWA6_9FABA</name>
<comment type="caution">
    <text evidence="1">The sequence shown here is derived from an EMBL/GenBank/DDBJ whole genome shotgun (WGS) entry which is preliminary data.</text>
</comment>
<dbReference type="Proteomes" id="UP000265520">
    <property type="component" value="Unassembled WGS sequence"/>
</dbReference>
<protein>
    <submittedName>
        <fullName evidence="1">Putative membrane protein</fullName>
    </submittedName>
</protein>
<gene>
    <name evidence="1" type="ORF">A2U01_0012509</name>
</gene>
<evidence type="ECO:0000313" key="1">
    <source>
        <dbReference type="EMBL" id="MCH91582.1"/>
    </source>
</evidence>
<accession>A0A392MWA6</accession>
<organism evidence="1 2">
    <name type="scientific">Trifolium medium</name>
    <dbReference type="NCBI Taxonomy" id="97028"/>
    <lineage>
        <taxon>Eukaryota</taxon>
        <taxon>Viridiplantae</taxon>
        <taxon>Streptophyta</taxon>
        <taxon>Embryophyta</taxon>
        <taxon>Tracheophyta</taxon>
        <taxon>Spermatophyta</taxon>
        <taxon>Magnoliopsida</taxon>
        <taxon>eudicotyledons</taxon>
        <taxon>Gunneridae</taxon>
        <taxon>Pentapetalae</taxon>
        <taxon>rosids</taxon>
        <taxon>fabids</taxon>
        <taxon>Fabales</taxon>
        <taxon>Fabaceae</taxon>
        <taxon>Papilionoideae</taxon>
        <taxon>50 kb inversion clade</taxon>
        <taxon>NPAAA clade</taxon>
        <taxon>Hologalegina</taxon>
        <taxon>IRL clade</taxon>
        <taxon>Trifolieae</taxon>
        <taxon>Trifolium</taxon>
    </lineage>
</organism>
<evidence type="ECO:0000313" key="2">
    <source>
        <dbReference type="Proteomes" id="UP000265520"/>
    </source>
</evidence>